<dbReference type="AlphaFoldDB" id="A0A846Z7Q1"/>
<evidence type="ECO:0000313" key="3">
    <source>
        <dbReference type="Proteomes" id="UP000579250"/>
    </source>
</evidence>
<keyword evidence="1" id="KW-0732">Signal</keyword>
<reference evidence="2 3" key="1">
    <citation type="submission" date="2020-04" db="EMBL/GenBank/DDBJ databases">
        <title>MicrobeNet Type strains.</title>
        <authorList>
            <person name="Nicholson A.C."/>
        </authorList>
    </citation>
    <scope>NUCLEOTIDE SEQUENCE [LARGE SCALE GENOMIC DNA]</scope>
    <source>
        <strain evidence="2 3">ATCC BAA-277</strain>
    </source>
</reference>
<protein>
    <recommendedName>
        <fullName evidence="4">Lipoprotein</fullName>
    </recommendedName>
</protein>
<comment type="caution">
    <text evidence="2">The sequence shown here is derived from an EMBL/GenBank/DDBJ whole genome shotgun (WGS) entry which is preliminary data.</text>
</comment>
<feature type="signal peptide" evidence="1">
    <location>
        <begin position="1"/>
        <end position="26"/>
    </location>
</feature>
<dbReference type="EMBL" id="JAAXPI010000030">
    <property type="protein sequence ID" value="NKZ06136.1"/>
    <property type="molecule type" value="Genomic_DNA"/>
</dbReference>
<gene>
    <name evidence="2" type="ORF">HGB48_20650</name>
</gene>
<name>A0A846Z7Q1_9ACTN</name>
<feature type="chain" id="PRO_5032855486" description="Lipoprotein" evidence="1">
    <location>
        <begin position="27"/>
        <end position="179"/>
    </location>
</feature>
<organism evidence="2 3">
    <name type="scientific">Actinomadura latina</name>
    <dbReference type="NCBI Taxonomy" id="163603"/>
    <lineage>
        <taxon>Bacteria</taxon>
        <taxon>Bacillati</taxon>
        <taxon>Actinomycetota</taxon>
        <taxon>Actinomycetes</taxon>
        <taxon>Streptosporangiales</taxon>
        <taxon>Thermomonosporaceae</taxon>
        <taxon>Actinomadura</taxon>
    </lineage>
</organism>
<evidence type="ECO:0000256" key="1">
    <source>
        <dbReference type="SAM" id="SignalP"/>
    </source>
</evidence>
<dbReference type="RefSeq" id="WP_083946566.1">
    <property type="nucleotide sequence ID" value="NZ_JAAXPI010000030.1"/>
</dbReference>
<evidence type="ECO:0008006" key="4">
    <source>
        <dbReference type="Google" id="ProtNLM"/>
    </source>
</evidence>
<evidence type="ECO:0000313" key="2">
    <source>
        <dbReference type="EMBL" id="NKZ06136.1"/>
    </source>
</evidence>
<dbReference type="Proteomes" id="UP000579250">
    <property type="component" value="Unassembled WGS sequence"/>
</dbReference>
<keyword evidence="3" id="KW-1185">Reference proteome</keyword>
<accession>A0A846Z7Q1</accession>
<sequence length="179" mass="19703">MNRFRTIGLGLVAAAALTVSATPAMAAPASPAAPVKPAKACPPDVYYKVKSKKQINYWVGRHFVDGKGGKITGRVERSVTKSATLEAGAEASVGAVWATVKANVSKSATKSNTVTVGHWYEHKISKNRYGHLRYRVIGYKVLFEKYRTRGNCKDQFLDAFYGNIPTSKEGWKYWETKKA</sequence>
<proteinExistence type="predicted"/>